<dbReference type="Gene3D" id="1.10.760.10">
    <property type="entry name" value="Cytochrome c-like domain"/>
    <property type="match status" value="1"/>
</dbReference>
<protein>
    <submittedName>
        <fullName evidence="6">Cytochrome c class I</fullName>
    </submittedName>
</protein>
<dbReference type="eggNOG" id="COG2010">
    <property type="taxonomic scope" value="Bacteria"/>
</dbReference>
<comment type="caution">
    <text evidence="6">The sequence shown here is derived from an EMBL/GenBank/DDBJ whole genome shotgun (WGS) entry which is preliminary data.</text>
</comment>
<dbReference type="EMBL" id="CAHP01000014">
    <property type="protein sequence ID" value="CCG40763.1"/>
    <property type="molecule type" value="Genomic_DNA"/>
</dbReference>
<dbReference type="SUPFAM" id="SSF46626">
    <property type="entry name" value="Cytochrome c"/>
    <property type="match status" value="1"/>
</dbReference>
<dbReference type="Pfam" id="PF13442">
    <property type="entry name" value="Cytochrome_CBB3"/>
    <property type="match status" value="1"/>
</dbReference>
<dbReference type="OrthoDB" id="5728201at2"/>
<feature type="domain" description="Cytochrome c" evidence="5">
    <location>
        <begin position="203"/>
        <end position="291"/>
    </location>
</feature>
<evidence type="ECO:0000256" key="1">
    <source>
        <dbReference type="ARBA" id="ARBA00022617"/>
    </source>
</evidence>
<evidence type="ECO:0000313" key="6">
    <source>
        <dbReference type="EMBL" id="CCG40763.1"/>
    </source>
</evidence>
<name>H8FQX5_MAGML</name>
<evidence type="ECO:0000256" key="4">
    <source>
        <dbReference type="PROSITE-ProRule" id="PRU00433"/>
    </source>
</evidence>
<keyword evidence="1 4" id="KW-0349">Heme</keyword>
<dbReference type="InterPro" id="IPR009056">
    <property type="entry name" value="Cyt_c-like_dom"/>
</dbReference>
<dbReference type="PROSITE" id="PS51007">
    <property type="entry name" value="CYTC"/>
    <property type="match status" value="1"/>
</dbReference>
<reference evidence="6 7" key="1">
    <citation type="journal article" date="2012" name="J. Bacteriol.">
        <title>Draft Genome Sequence of the Purple Photosynthetic Bacterium Phaeospirillum molischianum DSM120, a Particularly Versatile Bacterium.</title>
        <authorList>
            <person name="Duquesne K."/>
            <person name="Prima V."/>
            <person name="Ji B."/>
            <person name="Rouy Z."/>
            <person name="Medigue C."/>
            <person name="Talla E."/>
            <person name="Sturgis J.N."/>
        </authorList>
    </citation>
    <scope>NUCLEOTIDE SEQUENCE [LARGE SCALE GENOMIC DNA]</scope>
    <source>
        <strain evidence="7">DSM120</strain>
    </source>
</reference>
<sequence>MTQIPRLTDAIRPRGSQAMLRLLCLVFAVFLGLGLAAQAAEPTLTVSDGTTERLYSRSELLTDPRIREVTIAPDPIYSRSMTYRAIPAARLLEDLRPGADDHIQVRATDGFSVSIPVRLLTQGGSGGAEAFLAIELPEAPWPVLPAKNQTAGAGPFYLVWLHAPRGTISSEYWSYRVAALTVVDSPTKRWPGLAVAAKVPENDPIRHGLERFVAVCMACHRFNGEGESDLGPDLGRPMNPVHYFQPAALRQFLRDPGTIRTWSERKMPAFAKADLSDSDIEAIIAWLSYKAGRR</sequence>
<accession>H8FQX5</accession>
<organism evidence="6 7">
    <name type="scientific">Magnetospirillum molischianum DSM 120</name>
    <dbReference type="NCBI Taxonomy" id="1150626"/>
    <lineage>
        <taxon>Bacteria</taxon>
        <taxon>Pseudomonadati</taxon>
        <taxon>Pseudomonadota</taxon>
        <taxon>Alphaproteobacteria</taxon>
        <taxon>Rhodospirillales</taxon>
        <taxon>Rhodospirillaceae</taxon>
        <taxon>Magnetospirillum</taxon>
    </lineage>
</organism>
<keyword evidence="7" id="KW-1185">Reference proteome</keyword>
<evidence type="ECO:0000259" key="5">
    <source>
        <dbReference type="PROSITE" id="PS51007"/>
    </source>
</evidence>
<dbReference type="Proteomes" id="UP000004169">
    <property type="component" value="Unassembled WGS sequence"/>
</dbReference>
<evidence type="ECO:0000256" key="3">
    <source>
        <dbReference type="ARBA" id="ARBA00023004"/>
    </source>
</evidence>
<keyword evidence="3 4" id="KW-0408">Iron</keyword>
<evidence type="ECO:0000313" key="7">
    <source>
        <dbReference type="Proteomes" id="UP000004169"/>
    </source>
</evidence>
<keyword evidence="2 4" id="KW-0479">Metal-binding</keyword>
<proteinExistence type="predicted"/>
<dbReference type="GO" id="GO:0009055">
    <property type="term" value="F:electron transfer activity"/>
    <property type="evidence" value="ECO:0007669"/>
    <property type="project" value="InterPro"/>
</dbReference>
<evidence type="ECO:0000256" key="2">
    <source>
        <dbReference type="ARBA" id="ARBA00022723"/>
    </source>
</evidence>
<dbReference type="AlphaFoldDB" id="H8FQX5"/>
<dbReference type="STRING" id="1150626.PHAMO_210274"/>
<gene>
    <name evidence="6" type="ORF">PHAMO_210274</name>
</gene>
<dbReference type="GO" id="GO:0020037">
    <property type="term" value="F:heme binding"/>
    <property type="evidence" value="ECO:0007669"/>
    <property type="project" value="InterPro"/>
</dbReference>
<dbReference type="InterPro" id="IPR036909">
    <property type="entry name" value="Cyt_c-like_dom_sf"/>
</dbReference>
<dbReference type="GO" id="GO:0046872">
    <property type="term" value="F:metal ion binding"/>
    <property type="evidence" value="ECO:0007669"/>
    <property type="project" value="UniProtKB-KW"/>
</dbReference>